<dbReference type="PANTHER" id="PTHR34916:SF1">
    <property type="entry name" value="GI:13385330"/>
    <property type="match status" value="1"/>
</dbReference>
<dbReference type="Pfam" id="PF15739">
    <property type="entry name" value="TSNAXIP1_N"/>
    <property type="match status" value="1"/>
</dbReference>
<comment type="caution">
    <text evidence="3">The sequence shown here is derived from an EMBL/GenBank/DDBJ whole genome shotgun (WGS) entry which is preliminary data.</text>
</comment>
<dbReference type="PANTHER" id="PTHR34916">
    <property type="entry name" value="GI:13385330"/>
    <property type="match status" value="1"/>
</dbReference>
<evidence type="ECO:0000313" key="3">
    <source>
        <dbReference type="EMBL" id="KAK2114674.1"/>
    </source>
</evidence>
<protein>
    <recommendedName>
        <fullName evidence="2">Translin-associated factor X-interacting protein 1 N-terminal domain-containing protein</fullName>
    </recommendedName>
</protein>
<reference evidence="3 4" key="1">
    <citation type="submission" date="2023-05" db="EMBL/GenBank/DDBJ databases">
        <title>B98-5 Cell Line De Novo Hybrid Assembly: An Optical Mapping Approach.</title>
        <authorList>
            <person name="Kananen K."/>
            <person name="Auerbach J.A."/>
            <person name="Kautto E."/>
            <person name="Blachly J.S."/>
        </authorList>
    </citation>
    <scope>NUCLEOTIDE SEQUENCE [LARGE SCALE GENOMIC DNA]</scope>
    <source>
        <strain evidence="3">B95-8</strain>
        <tissue evidence="3">Cell line</tissue>
    </source>
</reference>
<accession>A0ABQ9VZ63</accession>
<name>A0ABQ9VZ63_SAGOE</name>
<dbReference type="EMBL" id="JASSZA010000004">
    <property type="protein sequence ID" value="KAK2114674.1"/>
    <property type="molecule type" value="Genomic_DNA"/>
</dbReference>
<feature type="domain" description="Translin-associated factor X-interacting protein 1 N-terminal" evidence="2">
    <location>
        <begin position="1"/>
        <end position="55"/>
    </location>
</feature>
<dbReference type="Proteomes" id="UP001266305">
    <property type="component" value="Unassembled WGS sequence"/>
</dbReference>
<evidence type="ECO:0000313" key="4">
    <source>
        <dbReference type="Proteomes" id="UP001266305"/>
    </source>
</evidence>
<keyword evidence="1" id="KW-0175">Coiled coil</keyword>
<keyword evidence="4" id="KW-1185">Reference proteome</keyword>
<evidence type="ECO:0000256" key="1">
    <source>
        <dbReference type="ARBA" id="ARBA00023054"/>
    </source>
</evidence>
<evidence type="ECO:0000259" key="2">
    <source>
        <dbReference type="Pfam" id="PF15739"/>
    </source>
</evidence>
<dbReference type="InterPro" id="IPR032755">
    <property type="entry name" value="TSNAXIP1_N"/>
</dbReference>
<gene>
    <name evidence="3" type="ORF">P7K49_008940</name>
</gene>
<proteinExistence type="predicted"/>
<organism evidence="3 4">
    <name type="scientific">Saguinus oedipus</name>
    <name type="common">Cotton-top tamarin</name>
    <name type="synonym">Oedipomidas oedipus</name>
    <dbReference type="NCBI Taxonomy" id="9490"/>
    <lineage>
        <taxon>Eukaryota</taxon>
        <taxon>Metazoa</taxon>
        <taxon>Chordata</taxon>
        <taxon>Craniata</taxon>
        <taxon>Vertebrata</taxon>
        <taxon>Euteleostomi</taxon>
        <taxon>Mammalia</taxon>
        <taxon>Eutheria</taxon>
        <taxon>Euarchontoglires</taxon>
        <taxon>Primates</taxon>
        <taxon>Haplorrhini</taxon>
        <taxon>Platyrrhini</taxon>
        <taxon>Cebidae</taxon>
        <taxon>Callitrichinae</taxon>
        <taxon>Saguinus</taxon>
    </lineage>
</organism>
<sequence>MAMLLESQPPAQYEALLAQLKGLEQRPVKTADVDLAREELRIPVKAVKVALECNDR</sequence>